<evidence type="ECO:0000259" key="6">
    <source>
        <dbReference type="Pfam" id="PF04542"/>
    </source>
</evidence>
<keyword evidence="4" id="KW-0804">Transcription</keyword>
<evidence type="ECO:0000256" key="1">
    <source>
        <dbReference type="ARBA" id="ARBA00010641"/>
    </source>
</evidence>
<feature type="compositionally biased region" description="Acidic residues" evidence="5">
    <location>
        <begin position="102"/>
        <end position="116"/>
    </location>
</feature>
<feature type="domain" description="RNA polymerase sigma factor 70 region 4 type 2" evidence="7">
    <location>
        <begin position="125"/>
        <end position="174"/>
    </location>
</feature>
<reference evidence="10" key="1">
    <citation type="journal article" date="2019" name="Int. J. Syst. Evol. Microbiol.">
        <title>The Global Catalogue of Microorganisms (GCM) 10K type strain sequencing project: providing services to taxonomists for standard genome sequencing and annotation.</title>
        <authorList>
            <consortium name="The Broad Institute Genomics Platform"/>
            <consortium name="The Broad Institute Genome Sequencing Center for Infectious Disease"/>
            <person name="Wu L."/>
            <person name="Ma J."/>
        </authorList>
    </citation>
    <scope>NUCLEOTIDE SEQUENCE [LARGE SCALE GENOMIC DNA]</scope>
    <source>
        <strain evidence="10">CGMCC 1.16455</strain>
    </source>
</reference>
<dbReference type="InterPro" id="IPR036388">
    <property type="entry name" value="WH-like_DNA-bd_sf"/>
</dbReference>
<dbReference type="Pfam" id="PF04542">
    <property type="entry name" value="Sigma70_r2"/>
    <property type="match status" value="1"/>
</dbReference>
<proteinExistence type="inferred from homology"/>
<evidence type="ECO:0000256" key="4">
    <source>
        <dbReference type="ARBA" id="ARBA00023163"/>
    </source>
</evidence>
<dbReference type="InterPro" id="IPR013325">
    <property type="entry name" value="RNA_pol_sigma_r2"/>
</dbReference>
<keyword evidence="3" id="KW-0731">Sigma factor</keyword>
<dbReference type="SUPFAM" id="SSF88659">
    <property type="entry name" value="Sigma3 and sigma4 domains of RNA polymerase sigma factors"/>
    <property type="match status" value="1"/>
</dbReference>
<feature type="region of interest" description="Disordered" evidence="5">
    <location>
        <begin position="94"/>
        <end position="116"/>
    </location>
</feature>
<evidence type="ECO:0000256" key="2">
    <source>
        <dbReference type="ARBA" id="ARBA00023015"/>
    </source>
</evidence>
<evidence type="ECO:0000313" key="9">
    <source>
        <dbReference type="EMBL" id="MFC5296783.1"/>
    </source>
</evidence>
<dbReference type="Proteomes" id="UP001595937">
    <property type="component" value="Unassembled WGS sequence"/>
</dbReference>
<dbReference type="GeneID" id="303296656"/>
<dbReference type="Gene3D" id="1.10.1740.10">
    <property type="match status" value="1"/>
</dbReference>
<dbReference type="InterPro" id="IPR013249">
    <property type="entry name" value="RNA_pol_sigma70_r4_t2"/>
</dbReference>
<sequence>MADLTAEADAWKDVWRDEAPHVLAALLRRHRDLADCEDAVQLALLAAAEQWPRDGLPTTPRAWLHRVASRRLVDIIRADASRRDREARAARLEVRDLGDQNLPEDDSGNRDDGDDGDDTLTLMTLCAHPALTAPSQVALTLRAVAGLTTAEIATCFFVPEPTMAQRISRAKATLRAHGAIFSPPTPAELPCRLHAVRHTVAAIYTQDHSLAERVRGADPLLGESAVRLAREVHRARPSEPESAGLLALLLLTHARSPARLDAAGEIVPLPEQDRLLWDQDLIAEGIALLIPTLSTGYVGAFQLQAAIAAVHAEAPSFAATDWPQILELYRMLERVDPTPSVALGLAVATAEVAGPQAGLDLLARSPEQSHRHQAVTGHLLARLGREAEAREAFLRAAEGTHSLPEQRYLLRLAGHGRMTS</sequence>
<dbReference type="Pfam" id="PF20239">
    <property type="entry name" value="DUF6596"/>
    <property type="match status" value="1"/>
</dbReference>
<evidence type="ECO:0000256" key="3">
    <source>
        <dbReference type="ARBA" id="ARBA00023082"/>
    </source>
</evidence>
<feature type="domain" description="DUF6596" evidence="8">
    <location>
        <begin position="192"/>
        <end position="289"/>
    </location>
</feature>
<dbReference type="InterPro" id="IPR013324">
    <property type="entry name" value="RNA_pol_sigma_r3/r4-like"/>
</dbReference>
<evidence type="ECO:0000259" key="8">
    <source>
        <dbReference type="Pfam" id="PF20239"/>
    </source>
</evidence>
<protein>
    <submittedName>
        <fullName evidence="9">RNA polymerase sigma factor</fullName>
    </submittedName>
</protein>
<evidence type="ECO:0000256" key="5">
    <source>
        <dbReference type="SAM" id="MobiDB-lite"/>
    </source>
</evidence>
<dbReference type="PANTHER" id="PTHR47756:SF2">
    <property type="entry name" value="BLL6612 PROTEIN"/>
    <property type="match status" value="1"/>
</dbReference>
<dbReference type="InterPro" id="IPR046531">
    <property type="entry name" value="DUF6596"/>
</dbReference>
<dbReference type="Pfam" id="PF08281">
    <property type="entry name" value="Sigma70_r4_2"/>
    <property type="match status" value="1"/>
</dbReference>
<keyword evidence="10" id="KW-1185">Reference proteome</keyword>
<dbReference type="RefSeq" id="WP_193119337.1">
    <property type="nucleotide sequence ID" value="NZ_BAAAIR010000031.1"/>
</dbReference>
<gene>
    <name evidence="9" type="ORF">ACFPK8_04610</name>
</gene>
<comment type="similarity">
    <text evidence="1">Belongs to the sigma-70 factor family. ECF subfamily.</text>
</comment>
<dbReference type="Gene3D" id="1.10.10.10">
    <property type="entry name" value="Winged helix-like DNA-binding domain superfamily/Winged helix DNA-binding domain"/>
    <property type="match status" value="1"/>
</dbReference>
<organism evidence="9 10">
    <name type="scientific">Brachybacterium tyrofermentans</name>
    <dbReference type="NCBI Taxonomy" id="47848"/>
    <lineage>
        <taxon>Bacteria</taxon>
        <taxon>Bacillati</taxon>
        <taxon>Actinomycetota</taxon>
        <taxon>Actinomycetes</taxon>
        <taxon>Micrococcales</taxon>
        <taxon>Dermabacteraceae</taxon>
        <taxon>Brachybacterium</taxon>
    </lineage>
</organism>
<dbReference type="PANTHER" id="PTHR47756">
    <property type="entry name" value="BLL6612 PROTEIN-RELATED"/>
    <property type="match status" value="1"/>
</dbReference>
<evidence type="ECO:0000313" key="10">
    <source>
        <dbReference type="Proteomes" id="UP001595937"/>
    </source>
</evidence>
<dbReference type="InterPro" id="IPR007627">
    <property type="entry name" value="RNA_pol_sigma70_r2"/>
</dbReference>
<feature type="domain" description="RNA polymerase sigma-70 region 2" evidence="6">
    <location>
        <begin position="16"/>
        <end position="79"/>
    </location>
</feature>
<dbReference type="EMBL" id="JBHSLN010000014">
    <property type="protein sequence ID" value="MFC5296783.1"/>
    <property type="molecule type" value="Genomic_DNA"/>
</dbReference>
<name>A0ABW0FC79_9MICO</name>
<comment type="caution">
    <text evidence="9">The sequence shown here is derived from an EMBL/GenBank/DDBJ whole genome shotgun (WGS) entry which is preliminary data.</text>
</comment>
<accession>A0ABW0FC79</accession>
<dbReference type="SUPFAM" id="SSF88946">
    <property type="entry name" value="Sigma2 domain of RNA polymerase sigma factors"/>
    <property type="match status" value="1"/>
</dbReference>
<evidence type="ECO:0000259" key="7">
    <source>
        <dbReference type="Pfam" id="PF08281"/>
    </source>
</evidence>
<keyword evidence="2" id="KW-0805">Transcription regulation</keyword>